<dbReference type="InterPro" id="IPR052156">
    <property type="entry name" value="BCAA_Transport_ATP-bd_LivF"/>
</dbReference>
<proteinExistence type="inferred from homology"/>
<dbReference type="InterPro" id="IPR017871">
    <property type="entry name" value="ABC_transporter-like_CS"/>
</dbReference>
<dbReference type="GO" id="GO:0015658">
    <property type="term" value="F:branched-chain amino acid transmembrane transporter activity"/>
    <property type="evidence" value="ECO:0007669"/>
    <property type="project" value="TreeGrafter"/>
</dbReference>
<comment type="similarity">
    <text evidence="1">Belongs to the ABC transporter superfamily.</text>
</comment>
<protein>
    <submittedName>
        <fullName evidence="7">ABC transporter ATP-binding protein</fullName>
    </submittedName>
</protein>
<gene>
    <name evidence="7" type="ORF">ENM11_02665</name>
</gene>
<evidence type="ECO:0000256" key="2">
    <source>
        <dbReference type="ARBA" id="ARBA00022448"/>
    </source>
</evidence>
<dbReference type="InterPro" id="IPR003593">
    <property type="entry name" value="AAA+_ATPase"/>
</dbReference>
<dbReference type="PROSITE" id="PS00211">
    <property type="entry name" value="ABC_TRANSPORTER_1"/>
    <property type="match status" value="1"/>
</dbReference>
<dbReference type="EMBL" id="DRWN01000022">
    <property type="protein sequence ID" value="HHK68044.1"/>
    <property type="molecule type" value="Genomic_DNA"/>
</dbReference>
<evidence type="ECO:0000256" key="1">
    <source>
        <dbReference type="ARBA" id="ARBA00005417"/>
    </source>
</evidence>
<dbReference type="GO" id="GO:0015807">
    <property type="term" value="P:L-amino acid transport"/>
    <property type="evidence" value="ECO:0007669"/>
    <property type="project" value="TreeGrafter"/>
</dbReference>
<dbReference type="Pfam" id="PF00005">
    <property type="entry name" value="ABC_tran"/>
    <property type="match status" value="1"/>
</dbReference>
<evidence type="ECO:0000313" key="7">
    <source>
        <dbReference type="EMBL" id="HHK68044.1"/>
    </source>
</evidence>
<dbReference type="CDD" id="cd03224">
    <property type="entry name" value="ABC_TM1139_LivF_branched"/>
    <property type="match status" value="1"/>
</dbReference>
<keyword evidence="4 7" id="KW-0067">ATP-binding</keyword>
<feature type="domain" description="ABC transporter" evidence="6">
    <location>
        <begin position="1"/>
        <end position="214"/>
    </location>
</feature>
<organism evidence="7">
    <name type="scientific">Caldiarchaeum subterraneum</name>
    <dbReference type="NCBI Taxonomy" id="311458"/>
    <lineage>
        <taxon>Archaea</taxon>
        <taxon>Nitrososphaerota</taxon>
        <taxon>Candidatus Caldarchaeales</taxon>
        <taxon>Candidatus Caldarchaeaceae</taxon>
        <taxon>Candidatus Caldarchaeum</taxon>
    </lineage>
</organism>
<name>A0A7C5LA54_CALS0</name>
<evidence type="ECO:0000256" key="4">
    <source>
        <dbReference type="ARBA" id="ARBA00022840"/>
    </source>
</evidence>
<dbReference type="SUPFAM" id="SSF52540">
    <property type="entry name" value="P-loop containing nucleoside triphosphate hydrolases"/>
    <property type="match status" value="1"/>
</dbReference>
<dbReference type="AlphaFoldDB" id="A0A7C5LA54"/>
<dbReference type="SMART" id="SM00382">
    <property type="entry name" value="AAA"/>
    <property type="match status" value="1"/>
</dbReference>
<accession>A0A7C5LA54</accession>
<dbReference type="PANTHER" id="PTHR43820:SF7">
    <property type="entry name" value="BRANCHED-CHAIN AMINO ACID TRANSPORT ATP-BINDING PROTEIN LIVF-RELATED"/>
    <property type="match status" value="1"/>
</dbReference>
<dbReference type="GO" id="GO:0016887">
    <property type="term" value="F:ATP hydrolysis activity"/>
    <property type="evidence" value="ECO:0007669"/>
    <property type="project" value="InterPro"/>
</dbReference>
<dbReference type="InterPro" id="IPR003439">
    <property type="entry name" value="ABC_transporter-like_ATP-bd"/>
</dbReference>
<keyword evidence="3" id="KW-0547">Nucleotide-binding</keyword>
<dbReference type="InterPro" id="IPR027417">
    <property type="entry name" value="P-loop_NTPase"/>
</dbReference>
<dbReference type="PANTHER" id="PTHR43820">
    <property type="entry name" value="HIGH-AFFINITY BRANCHED-CHAIN AMINO ACID TRANSPORT ATP-BINDING PROTEIN LIVF"/>
    <property type="match status" value="1"/>
</dbReference>
<keyword evidence="5" id="KW-0029">Amino-acid transport</keyword>
<keyword evidence="2" id="KW-0813">Transport</keyword>
<comment type="caution">
    <text evidence="7">The sequence shown here is derived from an EMBL/GenBank/DDBJ whole genome shotgun (WGS) entry which is preliminary data.</text>
</comment>
<evidence type="ECO:0000256" key="5">
    <source>
        <dbReference type="ARBA" id="ARBA00022970"/>
    </source>
</evidence>
<dbReference type="GO" id="GO:0005524">
    <property type="term" value="F:ATP binding"/>
    <property type="evidence" value="ECO:0007669"/>
    <property type="project" value="UniProtKB-KW"/>
</dbReference>
<dbReference type="PROSITE" id="PS50893">
    <property type="entry name" value="ABC_TRANSPORTER_2"/>
    <property type="match status" value="1"/>
</dbReference>
<evidence type="ECO:0000256" key="3">
    <source>
        <dbReference type="ARBA" id="ARBA00022741"/>
    </source>
</evidence>
<reference evidence="7" key="1">
    <citation type="journal article" date="2020" name="mSystems">
        <title>Genome- and Community-Level Interaction Insights into Carbon Utilization and Element Cycling Functions of Hydrothermarchaeota in Hydrothermal Sediment.</title>
        <authorList>
            <person name="Zhou Z."/>
            <person name="Liu Y."/>
            <person name="Xu W."/>
            <person name="Pan J."/>
            <person name="Luo Z.H."/>
            <person name="Li M."/>
        </authorList>
    </citation>
    <scope>NUCLEOTIDE SEQUENCE [LARGE SCALE GENOMIC DNA]</scope>
    <source>
        <strain evidence="7">SpSt-1056</strain>
    </source>
</reference>
<evidence type="ECO:0000259" key="6">
    <source>
        <dbReference type="PROSITE" id="PS50893"/>
    </source>
</evidence>
<dbReference type="Gene3D" id="3.40.50.300">
    <property type="entry name" value="P-loop containing nucleotide triphosphate hydrolases"/>
    <property type="match status" value="1"/>
</dbReference>
<sequence length="216" mass="24243">MTVYRGSVTCVLGPNGSGKSTLLNTIYGFLKPFQGQIIHEGVDIAGLKPHDVLRRGIAYIFQDSGIFPRMTVEENLKSGLWLLRRDKKLVLERLEQVYSRFPALEQKKRQKAGNLSGGQQKLLQIAKALLSNPSLILMDEPSSGLSPKTLEQIKTIIKLLKNEGRTILLVEQNISAALSLSDYVYMLELGQNKFSGTREEFEKNLPNMLPVWGFRP</sequence>